<reference evidence="1" key="2">
    <citation type="journal article" date="2023" name="IMA Fungus">
        <title>Comparative genomic study of the Penicillium genus elucidates a diverse pangenome and 15 lateral gene transfer events.</title>
        <authorList>
            <person name="Petersen C."/>
            <person name="Sorensen T."/>
            <person name="Nielsen M.R."/>
            <person name="Sondergaard T.E."/>
            <person name="Sorensen J.L."/>
            <person name="Fitzpatrick D.A."/>
            <person name="Frisvad J.C."/>
            <person name="Nielsen K.L."/>
        </authorList>
    </citation>
    <scope>NUCLEOTIDE SEQUENCE</scope>
    <source>
        <strain evidence="1">IBT 29864</strain>
    </source>
</reference>
<evidence type="ECO:0000313" key="1">
    <source>
        <dbReference type="EMBL" id="KAJ5369901.1"/>
    </source>
</evidence>
<sequence length="352" mass="40024">MSLLSAPRTPNDRLAILFPETKAHPQLQWIHCQRPERDEYSQERSQRAEVDSFFGQNALVSRSFVRHNARRGRNLRNTLVVNYRDRFLKDGSKRNESIIRCVGSTETAPHDWRGPILVLRESRGVYENITLDDFRNIVDYFATYNSSRVIEYDHISQKTLGKSQCELMGVKINSDGEMELHGSPRFVPVGIPREHPIRTLPGDMNIRASISHKIGIPLRLWQTMKWESALTFTETMNFDSLGCNLSNNQAVTFLTTEIDPHSSNWGFSSMNYFGDIGNVIAAREDGQNITIEEVEDICEFSQNIMGPKFEEALEASGPEDFAQAKAAIDSLLTPESFRVFQGGRRNGAIDTY</sequence>
<dbReference type="OrthoDB" id="432970at2759"/>
<accession>A0A9W9S0Q3</accession>
<reference evidence="1" key="1">
    <citation type="submission" date="2022-11" db="EMBL/GenBank/DDBJ databases">
        <authorList>
            <person name="Petersen C."/>
        </authorList>
    </citation>
    <scope>NUCLEOTIDE SEQUENCE</scope>
    <source>
        <strain evidence="1">IBT 29864</strain>
    </source>
</reference>
<proteinExistence type="predicted"/>
<protein>
    <submittedName>
        <fullName evidence="1">Uncharacterized protein</fullName>
    </submittedName>
</protein>
<keyword evidence="2" id="KW-1185">Reference proteome</keyword>
<evidence type="ECO:0000313" key="2">
    <source>
        <dbReference type="Proteomes" id="UP001147782"/>
    </source>
</evidence>
<dbReference type="EMBL" id="JAPZBS010000005">
    <property type="protein sequence ID" value="KAJ5369901.1"/>
    <property type="molecule type" value="Genomic_DNA"/>
</dbReference>
<name>A0A9W9S0Q3_9EURO</name>
<dbReference type="GeneID" id="81438101"/>
<organism evidence="1 2">
    <name type="scientific">Penicillium cataractarum</name>
    <dbReference type="NCBI Taxonomy" id="2100454"/>
    <lineage>
        <taxon>Eukaryota</taxon>
        <taxon>Fungi</taxon>
        <taxon>Dikarya</taxon>
        <taxon>Ascomycota</taxon>
        <taxon>Pezizomycotina</taxon>
        <taxon>Eurotiomycetes</taxon>
        <taxon>Eurotiomycetidae</taxon>
        <taxon>Eurotiales</taxon>
        <taxon>Aspergillaceae</taxon>
        <taxon>Penicillium</taxon>
    </lineage>
</organism>
<comment type="caution">
    <text evidence="1">The sequence shown here is derived from an EMBL/GenBank/DDBJ whole genome shotgun (WGS) entry which is preliminary data.</text>
</comment>
<dbReference type="Proteomes" id="UP001147782">
    <property type="component" value="Unassembled WGS sequence"/>
</dbReference>
<dbReference type="AlphaFoldDB" id="A0A9W9S0Q3"/>
<dbReference type="RefSeq" id="XP_056554335.1">
    <property type="nucleotide sequence ID" value="XM_056698922.1"/>
</dbReference>
<gene>
    <name evidence="1" type="ORF">N7496_005993</name>
</gene>